<evidence type="ECO:0000256" key="1">
    <source>
        <dbReference type="SAM" id="MobiDB-lite"/>
    </source>
</evidence>
<dbReference type="PANTHER" id="PTHR42085">
    <property type="entry name" value="F-BOX DOMAIN-CONTAINING PROTEIN"/>
    <property type="match status" value="1"/>
</dbReference>
<organism evidence="2 3">
    <name type="scientific">Lasiodiplodia theobromae</name>
    <dbReference type="NCBI Taxonomy" id="45133"/>
    <lineage>
        <taxon>Eukaryota</taxon>
        <taxon>Fungi</taxon>
        <taxon>Dikarya</taxon>
        <taxon>Ascomycota</taxon>
        <taxon>Pezizomycotina</taxon>
        <taxon>Dothideomycetes</taxon>
        <taxon>Dothideomycetes incertae sedis</taxon>
        <taxon>Botryosphaeriales</taxon>
        <taxon>Botryosphaeriaceae</taxon>
        <taxon>Lasiodiplodia</taxon>
    </lineage>
</organism>
<protein>
    <recommendedName>
        <fullName evidence="4">F-box domain-containing protein</fullName>
    </recommendedName>
</protein>
<keyword evidence="3" id="KW-1185">Reference proteome</keyword>
<gene>
    <name evidence="2" type="ORF">DBV05_g11809</name>
</gene>
<reference evidence="2 3" key="1">
    <citation type="journal article" date="2019" name="Sci. Rep.">
        <title>A multi-omics analysis of the grapevine pathogen Lasiodiplodia theobromae reveals that temperature affects the expression of virulence- and pathogenicity-related genes.</title>
        <authorList>
            <person name="Felix C."/>
            <person name="Meneses R."/>
            <person name="Goncalves M.F.M."/>
            <person name="Tilleman L."/>
            <person name="Duarte A.S."/>
            <person name="Jorrin-Novo J.V."/>
            <person name="Van de Peer Y."/>
            <person name="Deforce D."/>
            <person name="Van Nieuwerburgh F."/>
            <person name="Esteves A.C."/>
            <person name="Alves A."/>
        </authorList>
    </citation>
    <scope>NUCLEOTIDE SEQUENCE [LARGE SCALE GENOMIC DNA]</scope>
    <source>
        <strain evidence="2 3">LA-SOL3</strain>
    </source>
</reference>
<dbReference type="PANTHER" id="PTHR42085:SF1">
    <property type="entry name" value="F-BOX DOMAIN-CONTAINING PROTEIN"/>
    <property type="match status" value="1"/>
</dbReference>
<dbReference type="OrthoDB" id="3794033at2759"/>
<accession>A0A5N5CVZ0</accession>
<sequence>MSTSTIATSLMRLSEENQSQMTPPSKFLRLPREVRDLIYEEFIFSHHETKVSPPSATERPSIVHLHLRKNCRNTSLMFVNRQIRAEYEEQVYRNSTYQIRIICNSFPLDLLPAKSISDHCKRHLRHLEVRLEFWSLPLWGNMLNGTAPPDVRRYLNAVVATCMAQLPALETLSVRFDYPTTFLVREADVKTAKAYAGRLLEFRPPAVAHSRHLKRYKVAVFVRGSQRLGFALHEVSKRR</sequence>
<feature type="region of interest" description="Disordered" evidence="1">
    <location>
        <begin position="1"/>
        <end position="23"/>
    </location>
</feature>
<proteinExistence type="predicted"/>
<dbReference type="EMBL" id="VCHE01000188">
    <property type="protein sequence ID" value="KAB2569519.1"/>
    <property type="molecule type" value="Genomic_DNA"/>
</dbReference>
<comment type="caution">
    <text evidence="2">The sequence shown here is derived from an EMBL/GenBank/DDBJ whole genome shotgun (WGS) entry which is preliminary data.</text>
</comment>
<dbReference type="AlphaFoldDB" id="A0A5N5CVZ0"/>
<dbReference type="InterPro" id="IPR038883">
    <property type="entry name" value="AN11006-like"/>
</dbReference>
<name>A0A5N5CVZ0_9PEZI</name>
<evidence type="ECO:0008006" key="4">
    <source>
        <dbReference type="Google" id="ProtNLM"/>
    </source>
</evidence>
<dbReference type="Proteomes" id="UP000325902">
    <property type="component" value="Unassembled WGS sequence"/>
</dbReference>
<evidence type="ECO:0000313" key="3">
    <source>
        <dbReference type="Proteomes" id="UP000325902"/>
    </source>
</evidence>
<evidence type="ECO:0000313" key="2">
    <source>
        <dbReference type="EMBL" id="KAB2569519.1"/>
    </source>
</evidence>